<dbReference type="Pfam" id="PF01532">
    <property type="entry name" value="Glyco_hydro_47"/>
    <property type="match status" value="1"/>
</dbReference>
<dbReference type="AlphaFoldDB" id="A0A3A2ZYF0"/>
<feature type="compositionally biased region" description="Polar residues" evidence="13">
    <location>
        <begin position="491"/>
        <end position="509"/>
    </location>
</feature>
<evidence type="ECO:0000256" key="9">
    <source>
        <dbReference type="ARBA" id="ARBA00024790"/>
    </source>
</evidence>
<reference evidence="16" key="1">
    <citation type="submission" date="2017-02" db="EMBL/GenBank/DDBJ databases">
        <authorList>
            <person name="Tafer H."/>
            <person name="Lopandic K."/>
        </authorList>
    </citation>
    <scope>NUCLEOTIDE SEQUENCE [LARGE SCALE GENOMIC DNA]</scope>
    <source>
        <strain evidence="16">CBS 366.77</strain>
    </source>
</reference>
<gene>
    <name evidence="15" type="ORF">PHISCL_05561</name>
</gene>
<keyword evidence="7 11" id="KW-1015">Disulfide bond</keyword>
<feature type="compositionally biased region" description="Basic and acidic residues" evidence="13">
    <location>
        <begin position="76"/>
        <end position="94"/>
    </location>
</feature>
<comment type="caution">
    <text evidence="15">The sequence shown here is derived from an EMBL/GenBank/DDBJ whole genome shotgun (WGS) entry which is preliminary data.</text>
</comment>
<dbReference type="GO" id="GO:0005783">
    <property type="term" value="C:endoplasmic reticulum"/>
    <property type="evidence" value="ECO:0007669"/>
    <property type="project" value="TreeGrafter"/>
</dbReference>
<feature type="region of interest" description="Disordered" evidence="13">
    <location>
        <begin position="423"/>
        <end position="444"/>
    </location>
</feature>
<evidence type="ECO:0000256" key="13">
    <source>
        <dbReference type="SAM" id="MobiDB-lite"/>
    </source>
</evidence>
<protein>
    <recommendedName>
        <fullName evidence="12">alpha-1,2-Mannosidase</fullName>
        <ecNumber evidence="12">3.2.1.-</ecNumber>
    </recommendedName>
</protein>
<comment type="subcellular location">
    <subcellularLocation>
        <location evidence="3">Cytoplasmic vesicle lumen</location>
    </subcellularLocation>
</comment>
<dbReference type="PANTHER" id="PTHR11742">
    <property type="entry name" value="MANNOSYL-OLIGOSACCHARIDE ALPHA-1,2-MANNOSIDASE-RELATED"/>
    <property type="match status" value="1"/>
</dbReference>
<evidence type="ECO:0000256" key="8">
    <source>
        <dbReference type="ARBA" id="ARBA00023329"/>
    </source>
</evidence>
<organism evidence="15 16">
    <name type="scientific">Aspergillus sclerotialis</name>
    <dbReference type="NCBI Taxonomy" id="2070753"/>
    <lineage>
        <taxon>Eukaryota</taxon>
        <taxon>Fungi</taxon>
        <taxon>Dikarya</taxon>
        <taxon>Ascomycota</taxon>
        <taxon>Pezizomycotina</taxon>
        <taxon>Eurotiomycetes</taxon>
        <taxon>Eurotiomycetidae</taxon>
        <taxon>Eurotiales</taxon>
        <taxon>Aspergillaceae</taxon>
        <taxon>Aspergillus</taxon>
        <taxon>Aspergillus subgen. Polypaecilum</taxon>
    </lineage>
</organism>
<keyword evidence="16" id="KW-1185">Reference proteome</keyword>
<feature type="transmembrane region" description="Helical" evidence="14">
    <location>
        <begin position="7"/>
        <end position="25"/>
    </location>
</feature>
<dbReference type="UniPathway" id="UPA00378"/>
<comment type="pathway">
    <text evidence="4">Protein modification; protein glycosylation.</text>
</comment>
<dbReference type="GO" id="GO:0004571">
    <property type="term" value="F:mannosyl-oligosaccharide 1,2-alpha-mannosidase activity"/>
    <property type="evidence" value="ECO:0007669"/>
    <property type="project" value="InterPro"/>
</dbReference>
<dbReference type="SUPFAM" id="SSF48225">
    <property type="entry name" value="Seven-hairpin glycosidases"/>
    <property type="match status" value="1"/>
</dbReference>
<feature type="compositionally biased region" description="Basic and acidic residues" evidence="13">
    <location>
        <begin position="106"/>
        <end position="127"/>
    </location>
</feature>
<proteinExistence type="inferred from homology"/>
<dbReference type="GO" id="GO:0060205">
    <property type="term" value="C:cytoplasmic vesicle lumen"/>
    <property type="evidence" value="ECO:0007669"/>
    <property type="project" value="UniProtKB-SubCell"/>
</dbReference>
<dbReference type="GO" id="GO:0005975">
    <property type="term" value="P:carbohydrate metabolic process"/>
    <property type="evidence" value="ECO:0007669"/>
    <property type="project" value="InterPro"/>
</dbReference>
<comment type="similarity">
    <text evidence="5 12">Belongs to the glycosyl hydrolase 47 family.</text>
</comment>
<feature type="region of interest" description="Disordered" evidence="13">
    <location>
        <begin position="478"/>
        <end position="509"/>
    </location>
</feature>
<dbReference type="InterPro" id="IPR012341">
    <property type="entry name" value="6hp_glycosidase-like_sf"/>
</dbReference>
<keyword evidence="6 12" id="KW-0378">Hydrolase</keyword>
<feature type="region of interest" description="Disordered" evidence="13">
    <location>
        <begin position="687"/>
        <end position="777"/>
    </location>
</feature>
<evidence type="ECO:0000256" key="5">
    <source>
        <dbReference type="ARBA" id="ARBA00007658"/>
    </source>
</evidence>
<dbReference type="InterPro" id="IPR001382">
    <property type="entry name" value="Glyco_hydro_47"/>
</dbReference>
<dbReference type="OrthoDB" id="10052040at2759"/>
<dbReference type="EC" id="3.2.1.-" evidence="12"/>
<name>A0A3A2ZYF0_9EURO</name>
<evidence type="ECO:0000256" key="2">
    <source>
        <dbReference type="ARBA" id="ARBA00001946"/>
    </source>
</evidence>
<dbReference type="PANTHER" id="PTHR11742:SF103">
    <property type="entry name" value="ENDOPLASMIC RETICULUM MANNOSIDASE MNL2-RELATED"/>
    <property type="match status" value="1"/>
</dbReference>
<dbReference type="Gene3D" id="1.50.10.10">
    <property type="match status" value="3"/>
</dbReference>
<evidence type="ECO:0000256" key="1">
    <source>
        <dbReference type="ARBA" id="ARBA00001913"/>
    </source>
</evidence>
<dbReference type="GO" id="GO:0016020">
    <property type="term" value="C:membrane"/>
    <property type="evidence" value="ECO:0007669"/>
    <property type="project" value="InterPro"/>
</dbReference>
<evidence type="ECO:0000313" key="16">
    <source>
        <dbReference type="Proteomes" id="UP000266188"/>
    </source>
</evidence>
<feature type="active site" description="Proton donor" evidence="10">
    <location>
        <position position="294"/>
    </location>
</feature>
<keyword evidence="12" id="KW-0326">Glycosidase</keyword>
<sequence length="892" mass="99523">MFRVRRYRIFIVFTAIFVLIVFHFARSRNPNVAPVIPEPPKSLSGPPAGDNKEASPPHGFTPEAPPSSQQNVPSKPDTKPESKYQPPKFDKPPVEKPAPSSPVKLPSDKYVEDHKPEEGSKNAEENKNTPPPPSKPNHLDLESGNGGEGRMEITGPGSGRPTTHWRKFPEHFPVPAEEIIKLPMGKSKSLPKLQAAFKDESVSDKLRRTQRLGRIKDAFQHAWAGYKTSAMGHDELAPLRGGHRDPFNGWGATLVDALDTLWIMDLKEEFSIAVDEVRKIDFTISLRKDIPLFETTIRYLGGLLGAYDISGHKYTALLDKAIELADILIGAFDSPNRMPMLFYKWAPESVSQPHLADSKAVLAEIGSLSIEFTRLAQLTRENKYYDAIARITNELEKSQDSTRLPGLWPLKLDASGCRKSMVSNSDNSHIEHKNSPNVPAPSIAAKKSLGDVPASSVVAKRPAPTDIESYIHFLSRRDSSGVGEDAERANYEQTSQGNNVQRPSGNTNSKVDAMDPADKNCKEGLISAGPGNHTFGLAALADSTYEYMPKAHMLLGGLNEQYHKMYEKAMATARKYLLFQPMVKGDRDLRFLASVTIPKGLAQQPEHWTYTHEGTHLACFAGGMFAVGAKLFKIDGDMDIAAKLTDGCVWAYESTETGIMPESFELLPCEKGKPCKWNEAQYRKALDPHADQRAQQGRKVHGQKPQVEKEAQSKVAGADKDSPMPPASFPAGSRQDAIDKHQAGGRRQGIPLPTRTTNNSSLARRDRGSPEKPITLSHDDFVNSRIRNERIPPGFVNIQARKYLLRPEAIESVFIMYRLTGDDYWREKGWKMFEAVTKYTRTDYAYSAIQDVTLWNSPFRDEMESFWLAETLKYYYLLFSDPSVVSLDEYVL</sequence>
<dbReference type="InterPro" id="IPR050749">
    <property type="entry name" value="Glycosyl_Hydrolase_47"/>
</dbReference>
<dbReference type="PRINTS" id="PR00747">
    <property type="entry name" value="GLYHDRLASE47"/>
</dbReference>
<evidence type="ECO:0000256" key="3">
    <source>
        <dbReference type="ARBA" id="ARBA00004321"/>
    </source>
</evidence>
<evidence type="ECO:0000256" key="14">
    <source>
        <dbReference type="SAM" id="Phobius"/>
    </source>
</evidence>
<evidence type="ECO:0000256" key="4">
    <source>
        <dbReference type="ARBA" id="ARBA00004922"/>
    </source>
</evidence>
<feature type="compositionally biased region" description="Basic and acidic residues" evidence="13">
    <location>
        <begin position="706"/>
        <end position="722"/>
    </location>
</feature>
<dbReference type="InterPro" id="IPR036026">
    <property type="entry name" value="Seven-hairpin_glycosidases"/>
</dbReference>
<evidence type="ECO:0000256" key="12">
    <source>
        <dbReference type="RuleBase" id="RU361193"/>
    </source>
</evidence>
<evidence type="ECO:0000256" key="11">
    <source>
        <dbReference type="PIRSR" id="PIRSR601382-3"/>
    </source>
</evidence>
<dbReference type="Proteomes" id="UP000266188">
    <property type="component" value="Unassembled WGS sequence"/>
</dbReference>
<dbReference type="GO" id="GO:0036503">
    <property type="term" value="P:ERAD pathway"/>
    <property type="evidence" value="ECO:0007669"/>
    <property type="project" value="UniProtKB-ARBA"/>
</dbReference>
<evidence type="ECO:0000256" key="10">
    <source>
        <dbReference type="PIRSR" id="PIRSR601382-1"/>
    </source>
</evidence>
<feature type="region of interest" description="Disordered" evidence="13">
    <location>
        <begin position="31"/>
        <end position="168"/>
    </location>
</feature>
<dbReference type="STRING" id="2070753.A0A3A2ZYF0"/>
<keyword evidence="14" id="KW-0472">Membrane</keyword>
<evidence type="ECO:0000256" key="6">
    <source>
        <dbReference type="ARBA" id="ARBA00022801"/>
    </source>
</evidence>
<keyword evidence="14" id="KW-1133">Transmembrane helix</keyword>
<feature type="active site" evidence="10">
    <location>
        <position position="542"/>
    </location>
</feature>
<accession>A0A3A2ZYF0</accession>
<evidence type="ECO:0000313" key="15">
    <source>
        <dbReference type="EMBL" id="RJE22091.1"/>
    </source>
</evidence>
<comment type="cofactor">
    <cofactor evidence="2">
        <name>Mg(2+)</name>
        <dbReference type="ChEBI" id="CHEBI:18420"/>
    </cofactor>
</comment>
<evidence type="ECO:0000256" key="7">
    <source>
        <dbReference type="ARBA" id="ARBA00023157"/>
    </source>
</evidence>
<feature type="active site" description="Proton donor" evidence="10">
    <location>
        <position position="662"/>
    </location>
</feature>
<comment type="function">
    <text evidence="9">Involved in the maturation of Asn-linked oligosaccharides. Progressively trims alpha-1,2-linked mannose residues from Man(9)GlcNAc(2) to produce Man(5)GlcNAc(2).</text>
</comment>
<dbReference type="EMBL" id="MVGC01000186">
    <property type="protein sequence ID" value="RJE22091.1"/>
    <property type="molecule type" value="Genomic_DNA"/>
</dbReference>
<keyword evidence="8" id="KW-0968">Cytoplasmic vesicle</keyword>
<feature type="compositionally biased region" description="Basic and acidic residues" evidence="13">
    <location>
        <begin position="478"/>
        <end position="490"/>
    </location>
</feature>
<comment type="cofactor">
    <cofactor evidence="1">
        <name>Ca(2+)</name>
        <dbReference type="ChEBI" id="CHEBI:29108"/>
    </cofactor>
</comment>
<feature type="disulfide bond" evidence="11">
    <location>
        <begin position="619"/>
        <end position="648"/>
    </location>
</feature>
<feature type="active site" evidence="10">
    <location>
        <position position="808"/>
    </location>
</feature>
<dbReference type="GO" id="GO:0005509">
    <property type="term" value="F:calcium ion binding"/>
    <property type="evidence" value="ECO:0007669"/>
    <property type="project" value="InterPro"/>
</dbReference>
<keyword evidence="14" id="KW-0812">Transmembrane</keyword>